<evidence type="ECO:0000313" key="3">
    <source>
        <dbReference type="Proteomes" id="UP000310016"/>
    </source>
</evidence>
<sequence length="102" mass="10974">MLHQIEASHFQPLVGTTCSLALPDGRALAVLVERVDLKPLSQMPGSRMPFAVAMTALGGSDFVHGSCALELPTVGRLEGMFVSRVPAMGRDERAAYFQVVFN</sequence>
<comment type="caution">
    <text evidence="2">The sequence shown here is derived from an EMBL/GenBank/DDBJ whole genome shotgun (WGS) entry which is preliminary data.</text>
</comment>
<dbReference type="EMBL" id="SUMF01000001">
    <property type="protein sequence ID" value="TJZ79164.1"/>
    <property type="molecule type" value="Genomic_DNA"/>
</dbReference>
<dbReference type="AlphaFoldDB" id="A0A4U0QSF2"/>
<protein>
    <recommendedName>
        <fullName evidence="1">DUF6916 domain-containing protein</fullName>
    </recommendedName>
</protein>
<dbReference type="RefSeq" id="WP_136771678.1">
    <property type="nucleotide sequence ID" value="NZ_CP156074.1"/>
</dbReference>
<name>A0A4U0QSF2_9NEIS</name>
<gene>
    <name evidence="2" type="ORF">FAZ21_02440</name>
</gene>
<dbReference type="InterPro" id="IPR054209">
    <property type="entry name" value="DUF6916"/>
</dbReference>
<dbReference type="OrthoDB" id="6166219at2"/>
<proteinExistence type="predicted"/>
<reference evidence="2 3" key="1">
    <citation type="submission" date="2019-04" db="EMBL/GenBank/DDBJ databases">
        <title>Chitiniphilus eburnea sp. nov., a novel chitinolytic bacterium isolated from aquaculture sludge.</title>
        <authorList>
            <person name="Sheng M."/>
        </authorList>
    </citation>
    <scope>NUCLEOTIDE SEQUENCE [LARGE SCALE GENOMIC DNA]</scope>
    <source>
        <strain evidence="2 3">HX-2-15</strain>
    </source>
</reference>
<dbReference type="Proteomes" id="UP000310016">
    <property type="component" value="Unassembled WGS sequence"/>
</dbReference>
<accession>A0A4U0QSF2</accession>
<keyword evidence="3" id="KW-1185">Reference proteome</keyword>
<evidence type="ECO:0000313" key="2">
    <source>
        <dbReference type="EMBL" id="TJZ79164.1"/>
    </source>
</evidence>
<feature type="domain" description="DUF6916" evidence="1">
    <location>
        <begin position="6"/>
        <end position="101"/>
    </location>
</feature>
<organism evidence="2 3">
    <name type="scientific">Chitiniphilus eburneus</name>
    <dbReference type="NCBI Taxonomy" id="2571148"/>
    <lineage>
        <taxon>Bacteria</taxon>
        <taxon>Pseudomonadati</taxon>
        <taxon>Pseudomonadota</taxon>
        <taxon>Betaproteobacteria</taxon>
        <taxon>Neisseriales</taxon>
        <taxon>Chitinibacteraceae</taxon>
        <taxon>Chitiniphilus</taxon>
    </lineage>
</organism>
<evidence type="ECO:0000259" key="1">
    <source>
        <dbReference type="Pfam" id="PF21880"/>
    </source>
</evidence>
<dbReference type="Pfam" id="PF21880">
    <property type="entry name" value="DUF6916"/>
    <property type="match status" value="1"/>
</dbReference>